<keyword evidence="4" id="KW-0449">Lipoprotein</keyword>
<proteinExistence type="inferred from homology"/>
<gene>
    <name evidence="4" type="ORF">NCTC11091_01512</name>
</gene>
<sequence>MAISTSIVKSFQLTALSTALALAGCGGGGGGGGHNDTLMPKIPKASMTSVTNDSTSNNNNVVQNLANVKKVQLFSAQSLFSLVNDSQLELTVYALDDNNLGVAGVPVNIAITDPAVTGVYSSTVQNLTTDATGKATITLDVRALSGDQRNYLKDKGLEVRATIGNLTTSKTLKGTDNATVTTPSDNVKDILLISDSQNIALEKGSKIELTAIALDGDNNFIPNTAVNFNISNSVLTGVFANSNLTVATNEKGEAKLELEVKSLTAEQAQYLKQNGLVITSKAQGNGVQSNSITLKGIEPSTNSSVQRLDVQAINLISSVNPFTVQQGEKFTITAVVLNSSNTGFGGVPVQFELLDNPADTGIYAVSDTTNVVTNAQGQATFELEVKSTAALQRLVEQGVRVKASAQNTTGATPVVKDSVLTVLGQEPLNTPQTNVNKVANVLLSGSVSEIDLTAGNTFTVVANVGDINRGALSNVPVTFSIPKLEQTGIANLTGSTVKTDEQGQAAIKLEIKSLSQAQRDYLVKNGFIINANVPNGTSVTPLVIKTKPVETPKTVSNISVTSDSNNILMAKGVKVKVTAIALDENFGGIANQELRVSMPDPAITGVYNITGSTVKTNEKGEAVIDLEIKSDLTNAQKDTLRDGLTITVNSTNGKTGQLTLKGQATNAETVDRLTLTANVSNIPLKLGEQFTVTANVADANNGSIEGVPVVFNLPSLAEYGVASLSPASVATNAQGQAVITLQVQSLTDEQRANLLKGFAINATANGKQAALKLQAQAQPSVTVNSVALITDTNTISTDGNETINVTAILRDTANNALANVPVSFVIDDTNATGIFAASPQNNVLTNANGEATLQLQSRALTDEQRIYLQTMGLTVRVNAGDKTAQTTLRAPMTDASNQAATLMLRSEFNNIAMNVGNKVKLTAVVLDQNSAIVPNASVSFNVPTDSGLINNTGAVVKTGADGRATIELEVTQVTEMLRNGVTITAQSGNARMTTVLRGATNNSSTQAYELFVTQSKERLNTASDTMTLAVRVLDTQGGVQANVPVFLQLLDDGVRQGLSFDANSALRTNENGYVEFNLRQSDVGLVAKLDHTARVRVMVNDGVFRTEEQTLEIPVTGTAVRNVLASKTSVTDNETISISGQLVDGGGRAITNTRVTLLNNNQPLAIPIAANTDNAGNFRVSVNTAALGAAANGTYPLSVRVEGTDRNNQRISQDFSLVTLTQVDPNRLSLSLQRNGTDVTNNELSVGNSGDVVVNLPSDIPVGNVVYLSTDRGVFGNGQSRLGVTVPESRQVTFGGLRSDAPGTARLTLTHNDNTLLNSTVSFISNDVQKLLLQVTNSTVSVNGETNVIATVRDSNDAPIKNALVEFSIVADPSSGRLSSATALTNDSGVAQIAYFAGGVPTPVNGVEIRAAVNQVRIGNEYTNVTRPQVASQRLTVQSMATYIGFAFSDTLQVSADNIYYLQDGSIFVNNSVGQPAANQEVSIAVVPETYTVGLWRVIPRVPEVPEVRDDNGNITTPAVPEQPARWEQSYFDNTSGRSVQITGSASCLNEDSNGNGILDAGEDYNGDGQLTPINPITVLSRDGQQLGNNQTIRTDSAGKLDFTIRYPKEYAQWMTATVWVTTRVDGSEFRGQRTISLPLVQDDVTLDQTNSTGTRPNTISPFGTLVTANMASFCRPNN</sequence>
<dbReference type="SUPFAM" id="SSF49373">
    <property type="entry name" value="Invasin/intimin cell-adhesion fragments"/>
    <property type="match status" value="6"/>
</dbReference>
<protein>
    <submittedName>
        <fullName evidence="4">Putative lipoprotein, rSAM/lipoprotein system</fullName>
    </submittedName>
</protein>
<dbReference type="PROSITE" id="PS51127">
    <property type="entry name" value="BIG1"/>
    <property type="match status" value="1"/>
</dbReference>
<feature type="chain" id="PRO_5017070444" evidence="2">
    <location>
        <begin position="24"/>
        <end position="1679"/>
    </location>
</feature>
<accession>A0A378Q5P3</accession>
<reference evidence="4 5" key="1">
    <citation type="submission" date="2018-06" db="EMBL/GenBank/DDBJ databases">
        <authorList>
            <consortium name="Pathogen Informatics"/>
            <person name="Doyle S."/>
        </authorList>
    </citation>
    <scope>NUCLEOTIDE SEQUENCE [LARGE SCALE GENOMIC DNA]</scope>
    <source>
        <strain evidence="4 5">NCTC11091</strain>
    </source>
</reference>
<evidence type="ECO:0000256" key="1">
    <source>
        <dbReference type="ARBA" id="ARBA00010116"/>
    </source>
</evidence>
<feature type="signal peptide" evidence="2">
    <location>
        <begin position="1"/>
        <end position="23"/>
    </location>
</feature>
<feature type="domain" description="Big-1" evidence="3">
    <location>
        <begin position="1330"/>
        <end position="1433"/>
    </location>
</feature>
<dbReference type="SMART" id="SM00634">
    <property type="entry name" value="BID_1"/>
    <property type="match status" value="7"/>
</dbReference>
<name>A0A378Q5P3_9GAMM</name>
<dbReference type="RefSeq" id="WP_067055689.1">
    <property type="nucleotide sequence ID" value="NZ_MXAO01000006.1"/>
</dbReference>
<keyword evidence="2" id="KW-0732">Signal</keyword>
<dbReference type="InterPro" id="IPR008964">
    <property type="entry name" value="Invasin/intimin_cell_adhesion"/>
</dbReference>
<dbReference type="InterPro" id="IPR013783">
    <property type="entry name" value="Ig-like_fold"/>
</dbReference>
<evidence type="ECO:0000313" key="5">
    <source>
        <dbReference type="Proteomes" id="UP000255193"/>
    </source>
</evidence>
<evidence type="ECO:0000313" key="4">
    <source>
        <dbReference type="EMBL" id="STY95714.1"/>
    </source>
</evidence>
<dbReference type="InterPro" id="IPR003344">
    <property type="entry name" value="Big_1_dom"/>
</dbReference>
<dbReference type="EMBL" id="UGQA01000001">
    <property type="protein sequence ID" value="STY95714.1"/>
    <property type="molecule type" value="Genomic_DNA"/>
</dbReference>
<evidence type="ECO:0000259" key="3">
    <source>
        <dbReference type="PROSITE" id="PS51127"/>
    </source>
</evidence>
<evidence type="ECO:0000256" key="2">
    <source>
        <dbReference type="SAM" id="SignalP"/>
    </source>
</evidence>
<organism evidence="4 5">
    <name type="scientific">Faucicola atlantae</name>
    <dbReference type="NCBI Taxonomy" id="34059"/>
    <lineage>
        <taxon>Bacteria</taxon>
        <taxon>Pseudomonadati</taxon>
        <taxon>Pseudomonadota</taxon>
        <taxon>Gammaproteobacteria</taxon>
        <taxon>Moraxellales</taxon>
        <taxon>Moraxellaceae</taxon>
        <taxon>Faucicola</taxon>
    </lineage>
</organism>
<dbReference type="Gene3D" id="2.60.40.10">
    <property type="entry name" value="Immunoglobulins"/>
    <property type="match status" value="7"/>
</dbReference>
<comment type="similarity">
    <text evidence="1">Belongs to the intimin/invasin family.</text>
</comment>
<dbReference type="Proteomes" id="UP000255193">
    <property type="component" value="Unassembled WGS sequence"/>
</dbReference>